<dbReference type="Proteomes" id="UP000189677">
    <property type="component" value="Chromosome"/>
</dbReference>
<protein>
    <recommendedName>
        <fullName evidence="4">Serine protease</fullName>
    </recommendedName>
</protein>
<name>A0A1U9R1U4_STRNV</name>
<organism evidence="2 3">
    <name type="scientific">Streptomyces niveus</name>
    <name type="common">Streptomyces spheroides</name>
    <dbReference type="NCBI Taxonomy" id="193462"/>
    <lineage>
        <taxon>Bacteria</taxon>
        <taxon>Bacillati</taxon>
        <taxon>Actinomycetota</taxon>
        <taxon>Actinomycetes</taxon>
        <taxon>Kitasatosporales</taxon>
        <taxon>Streptomycetaceae</taxon>
        <taxon>Streptomyces</taxon>
    </lineage>
</organism>
<gene>
    <name evidence="2" type="ORF">BBN63_34385</name>
</gene>
<evidence type="ECO:0000313" key="3">
    <source>
        <dbReference type="Proteomes" id="UP000189677"/>
    </source>
</evidence>
<sequence length="267" mass="27935">MTAWHVVQATLALGDDEVLRVDRLSHPGAERITARVAAEDRRADLALLKAEASFPASARLLRGARTVKQSEPVTVVGHAVVQEVGDRAPVVWVEALGEWQGEASRSDGVVLGRFYSRDILSGMSGAPVRQRSDDSVVGVVSARYNTSDGWLVHSVWASRVEELRSLCAGHVDLGGSGIQWIGFTAGAATAVAESVLRKPGTGPGSEIRVETARAPDQDGAQVLPPASPGGAVDATPTGTGGAVSDAITEEVTQSALARAARWFLDSL</sequence>
<keyword evidence="3" id="KW-1185">Reference proteome</keyword>
<dbReference type="Pfam" id="PF13365">
    <property type="entry name" value="Trypsin_2"/>
    <property type="match status" value="1"/>
</dbReference>
<dbReference type="EMBL" id="CP018047">
    <property type="protein sequence ID" value="AQU70498.1"/>
    <property type="molecule type" value="Genomic_DNA"/>
</dbReference>
<evidence type="ECO:0000313" key="2">
    <source>
        <dbReference type="EMBL" id="AQU70498.1"/>
    </source>
</evidence>
<accession>A0A1U9R1U4</accession>
<feature type="region of interest" description="Disordered" evidence="1">
    <location>
        <begin position="213"/>
        <end position="232"/>
    </location>
</feature>
<dbReference type="KEGG" id="snw:BBN63_34385"/>
<proteinExistence type="predicted"/>
<reference evidence="2 3" key="1">
    <citation type="submission" date="2016-11" db="EMBL/GenBank/DDBJ databases">
        <title>Complete genome sequence of Streptomyces niveus SCSIO 3406.</title>
        <authorList>
            <person name="Zhu Q."/>
            <person name="Cheng W."/>
            <person name="Song Y."/>
            <person name="Li Q."/>
            <person name="Ju J."/>
        </authorList>
    </citation>
    <scope>NUCLEOTIDE SEQUENCE [LARGE SCALE GENOMIC DNA]</scope>
    <source>
        <strain evidence="2 3">SCSIO 3406</strain>
    </source>
</reference>
<evidence type="ECO:0000256" key="1">
    <source>
        <dbReference type="SAM" id="MobiDB-lite"/>
    </source>
</evidence>
<evidence type="ECO:0008006" key="4">
    <source>
        <dbReference type="Google" id="ProtNLM"/>
    </source>
</evidence>
<dbReference type="InterPro" id="IPR009003">
    <property type="entry name" value="Peptidase_S1_PA"/>
</dbReference>
<dbReference type="AlphaFoldDB" id="A0A1U9R1U4"/>
<dbReference type="SUPFAM" id="SSF50494">
    <property type="entry name" value="Trypsin-like serine proteases"/>
    <property type="match status" value="1"/>
</dbReference>
<dbReference type="Gene3D" id="2.40.10.120">
    <property type="match status" value="1"/>
</dbReference>